<dbReference type="GO" id="GO:0004519">
    <property type="term" value="F:endonuclease activity"/>
    <property type="evidence" value="ECO:0007669"/>
    <property type="project" value="UniProtKB-KW"/>
</dbReference>
<keyword evidence="2" id="KW-0378">Hydrolase</keyword>
<evidence type="ECO:0000259" key="1">
    <source>
        <dbReference type="SMART" id="SM00465"/>
    </source>
</evidence>
<geneLocation type="mitochondrion" evidence="2"/>
<organism evidence="2">
    <name type="scientific">Coniothyrium glycines</name>
    <dbReference type="NCBI Taxonomy" id="1077358"/>
    <lineage>
        <taxon>Eukaryota</taxon>
        <taxon>Fungi</taxon>
        <taxon>Dikarya</taxon>
        <taxon>Ascomycota</taxon>
        <taxon>Pezizomycotina</taxon>
        <taxon>Dothideomycetes</taxon>
        <taxon>Pleosporomycetidae</taxon>
        <taxon>Pleosporales</taxon>
        <taxon>Pleosporineae</taxon>
        <taxon>Coniothyriaceae</taxon>
        <taxon>Coniothyrium</taxon>
    </lineage>
</organism>
<dbReference type="AlphaFoldDB" id="A0A3G4S6K6"/>
<dbReference type="InterPro" id="IPR000305">
    <property type="entry name" value="GIY-YIG_endonuc"/>
</dbReference>
<protein>
    <submittedName>
        <fullName evidence="2">GIY-YIG endonuclease</fullName>
    </submittedName>
</protein>
<dbReference type="SUPFAM" id="SSF82771">
    <property type="entry name" value="GIY-YIG endonuclease"/>
    <property type="match status" value="1"/>
</dbReference>
<dbReference type="InterPro" id="IPR003647">
    <property type="entry name" value="Intron_nuc_1_rpt"/>
</dbReference>
<keyword evidence="2" id="KW-0496">Mitochondrion</keyword>
<dbReference type="RefSeq" id="YP_009543501.1">
    <property type="nucleotide sequence ID" value="NC_040008.1"/>
</dbReference>
<feature type="domain" description="GIY-YIG" evidence="1">
    <location>
        <begin position="140"/>
        <end position="230"/>
    </location>
</feature>
<accession>A0A3G4S6K6</accession>
<dbReference type="SMART" id="SM00465">
    <property type="entry name" value="GIYc"/>
    <property type="match status" value="1"/>
</dbReference>
<dbReference type="Pfam" id="PF01541">
    <property type="entry name" value="GIY-YIG"/>
    <property type="match status" value="1"/>
</dbReference>
<sequence length="488" mass="56727">MIIENTILVFVYIVIKKWRVLQCLHSIVSKSLLKKNEIFDEPISSIPVISSTMCWSTKRFFSSIRPLANSEESLALDYFKNEKPAFIINKILLNQNLSVTDTKLEKLLKVKGVELDLPISTTKDKQLLDELAGKSPYKGFFGVYTFIHKSTGNKYVGSSNLLRRRMDYYFKGNFPLGGKFLPLLHKQGLKAFKLIIFKLDRNIFNYRDALILEQYYLLNKEFNLNTLRIVNAGSSTGNPIYVYDLKCSTLYYHAKSSIELKKVLKVHPITSKKYVDSKMPYLNRFLLLSHPIHTALTSNIPVNILVDIMKEERKDMYRLGTRRSIPVELDIKDGNTFVNSDFIGQTLKFDSLTSCIEYLRKLGLTIKRDTLTNYIKDEKEFYNFLCKYSENILPDNFSDIGLIINEYKKLKVDPDSDVLKVNRKNKSILVKNPGENFKENFESITDTIKYFATHLNIKLDRKTLYLRLKDGKKYKDYSFFFKNNTILG</sequence>
<keyword evidence="2" id="KW-0540">Nuclease</keyword>
<evidence type="ECO:0000313" key="2">
    <source>
        <dbReference type="EMBL" id="AYU74391.1"/>
    </source>
</evidence>
<proteinExistence type="predicted"/>
<dbReference type="GeneID" id="38466386"/>
<name>A0A3G4S6K6_9PLEO</name>
<dbReference type="InterPro" id="IPR035901">
    <property type="entry name" value="GIY-YIG_endonuc_sf"/>
</dbReference>
<keyword evidence="2" id="KW-0255">Endonuclease</keyword>
<reference evidence="2" key="1">
    <citation type="submission" date="2018-05" db="EMBL/GenBank/DDBJ databases">
        <title>Annotation and analysis of the mitochondrial genome of Coniothyrium glycines, causalagent of red leaf blotch of soybean, reveals an abundance of homing endonucleases.</title>
        <authorList>
            <person name="Frederick R.D."/>
            <person name="Stone C.L."/>
            <person name="Tooley P.W."/>
            <person name="Luster D.G."/>
            <person name="Campos B."/>
            <person name="Winegar R.A."/>
            <person name="Melcher U."/>
            <person name="Fletcher J."/>
            <person name="Blagden T."/>
        </authorList>
    </citation>
    <scope>NUCLEOTIDE SEQUENCE</scope>
    <source>
        <strain evidence="2">PG-21</strain>
    </source>
</reference>
<dbReference type="SMART" id="SM00497">
    <property type="entry name" value="IENR1"/>
    <property type="match status" value="3"/>
</dbReference>
<dbReference type="EMBL" id="MH337273">
    <property type="protein sequence ID" value="AYU74391.1"/>
    <property type="molecule type" value="Genomic_DNA"/>
</dbReference>